<feature type="compositionally biased region" description="Basic and acidic residues" evidence="2">
    <location>
        <begin position="328"/>
        <end position="339"/>
    </location>
</feature>
<feature type="coiled-coil region" evidence="1">
    <location>
        <begin position="105"/>
        <end position="167"/>
    </location>
</feature>
<feature type="compositionally biased region" description="Low complexity" evidence="2">
    <location>
        <begin position="275"/>
        <end position="287"/>
    </location>
</feature>
<feature type="compositionally biased region" description="Basic and acidic residues" evidence="2">
    <location>
        <begin position="409"/>
        <end position="429"/>
    </location>
</feature>
<dbReference type="PANTHER" id="PTHR36143:SF4">
    <property type="entry name" value="OS08G0177500 PROTEIN"/>
    <property type="match status" value="1"/>
</dbReference>
<dbReference type="PANTHER" id="PTHR36143">
    <property type="entry name" value="OS08G0177500 PROTEIN"/>
    <property type="match status" value="1"/>
</dbReference>
<feature type="compositionally biased region" description="Basic and acidic residues" evidence="2">
    <location>
        <begin position="194"/>
        <end position="225"/>
    </location>
</feature>
<name>A0ABD3SB07_9LAMI</name>
<gene>
    <name evidence="3" type="ORF">ACJIZ3_007423</name>
</gene>
<sequence length="560" mass="63546">MRGAIMKGGYWNMNMNATHGSNRSKRLNIHILKVIILLLFGAALLGLTGMHRAKDRRGFDLLIEEKDAQIFSLQLLLQKEREGVQEEKSKIDGMKIKIYSLRAQKTELNGRISEMESTISSLKDEQRTMELAFQEKQNEVKDQNPQVKALTEMLQQKETEIEDLKHHFQLPATDVPSILPAKTTEQSGGAQKPRYSENGRLAESRGEMTGKEQFERTENSQETHVENGITAYDPQNGVRSDTEKSTKNEYEREVIENVGNEEQKPREDNKKLASEENLNSEGSENQEMGVHESGLKLEEQGNNHSGRHRLRGKHGYLKRGKGKRWRGTFKEVEGKKSSESHGGTIARDQRFLESTEEIGNVIEETKPINQAKIQDLSMPNEQGGKKANLNGYSKENTTKNIEDSPPGIEIHDNTKTIDTEDMSRDKAKVEEEEMSQQVEKDILTNSSSEKSDVSFNEMPKYTDESEIGGSSNEGIVQHLEDELSKEEDFISRQHRENKNIDKHDDSSGQIKVAEKNEDRDDIKIEDIEEPGSGTNTSRVSVSRVENVNEVDTEQTDEQEF</sequence>
<feature type="compositionally biased region" description="Basic and acidic residues" evidence="2">
    <location>
        <begin position="289"/>
        <end position="301"/>
    </location>
</feature>
<evidence type="ECO:0000256" key="2">
    <source>
        <dbReference type="SAM" id="MobiDB-lite"/>
    </source>
</evidence>
<accession>A0ABD3SB07</accession>
<dbReference type="EMBL" id="JBJXBP010000007">
    <property type="protein sequence ID" value="KAL3821518.1"/>
    <property type="molecule type" value="Genomic_DNA"/>
</dbReference>
<feature type="region of interest" description="Disordered" evidence="2">
    <location>
        <begin position="172"/>
        <end position="560"/>
    </location>
</feature>
<feature type="compositionally biased region" description="Basic and acidic residues" evidence="2">
    <location>
        <begin position="478"/>
        <end position="525"/>
    </location>
</feature>
<evidence type="ECO:0000313" key="4">
    <source>
        <dbReference type="Proteomes" id="UP001634393"/>
    </source>
</evidence>
<keyword evidence="1" id="KW-0175">Coiled coil</keyword>
<proteinExistence type="predicted"/>
<keyword evidence="4" id="KW-1185">Reference proteome</keyword>
<feature type="compositionally biased region" description="Polar residues" evidence="2">
    <location>
        <begin position="367"/>
        <end position="380"/>
    </location>
</feature>
<feature type="compositionally biased region" description="Basic residues" evidence="2">
    <location>
        <begin position="305"/>
        <end position="327"/>
    </location>
</feature>
<organism evidence="3 4">
    <name type="scientific">Penstemon smallii</name>
    <dbReference type="NCBI Taxonomy" id="265156"/>
    <lineage>
        <taxon>Eukaryota</taxon>
        <taxon>Viridiplantae</taxon>
        <taxon>Streptophyta</taxon>
        <taxon>Embryophyta</taxon>
        <taxon>Tracheophyta</taxon>
        <taxon>Spermatophyta</taxon>
        <taxon>Magnoliopsida</taxon>
        <taxon>eudicotyledons</taxon>
        <taxon>Gunneridae</taxon>
        <taxon>Pentapetalae</taxon>
        <taxon>asterids</taxon>
        <taxon>lamiids</taxon>
        <taxon>Lamiales</taxon>
        <taxon>Plantaginaceae</taxon>
        <taxon>Cheloneae</taxon>
        <taxon>Penstemon</taxon>
    </lineage>
</organism>
<feature type="compositionally biased region" description="Acidic residues" evidence="2">
    <location>
        <begin position="548"/>
        <end position="560"/>
    </location>
</feature>
<dbReference type="AlphaFoldDB" id="A0ABD3SB07"/>
<feature type="compositionally biased region" description="Basic and acidic residues" evidence="2">
    <location>
        <begin position="240"/>
        <end position="274"/>
    </location>
</feature>
<evidence type="ECO:0000256" key="1">
    <source>
        <dbReference type="SAM" id="Coils"/>
    </source>
</evidence>
<dbReference type="Proteomes" id="UP001634393">
    <property type="component" value="Unassembled WGS sequence"/>
</dbReference>
<protein>
    <submittedName>
        <fullName evidence="3">Uncharacterized protein</fullName>
    </submittedName>
</protein>
<reference evidence="3 4" key="1">
    <citation type="submission" date="2024-12" db="EMBL/GenBank/DDBJ databases">
        <title>The unique morphological basis and parallel evolutionary history of personate flowers in Penstemon.</title>
        <authorList>
            <person name="Depatie T.H."/>
            <person name="Wessinger C.A."/>
        </authorList>
    </citation>
    <scope>NUCLEOTIDE SEQUENCE [LARGE SCALE GENOMIC DNA]</scope>
    <source>
        <strain evidence="3">WTNN_2</strain>
        <tissue evidence="3">Leaf</tissue>
    </source>
</reference>
<comment type="caution">
    <text evidence="3">The sequence shown here is derived from an EMBL/GenBank/DDBJ whole genome shotgun (WGS) entry which is preliminary data.</text>
</comment>
<feature type="compositionally biased region" description="Low complexity" evidence="2">
    <location>
        <begin position="531"/>
        <end position="547"/>
    </location>
</feature>
<evidence type="ECO:0000313" key="3">
    <source>
        <dbReference type="EMBL" id="KAL3821518.1"/>
    </source>
</evidence>